<dbReference type="Proteomes" id="UP000265703">
    <property type="component" value="Unassembled WGS sequence"/>
</dbReference>
<keyword evidence="1" id="KW-0732">Signal</keyword>
<evidence type="ECO:0000313" key="3">
    <source>
        <dbReference type="Proteomes" id="UP000265703"/>
    </source>
</evidence>
<evidence type="ECO:0000256" key="1">
    <source>
        <dbReference type="SAM" id="SignalP"/>
    </source>
</evidence>
<sequence length="104" mass="11648">MFQNKPDILLFLYISTLIFAEKIVITDTCQINAVKIVALLMLIICPIQISGTVNQINFLAMCKNATSLNIWQSGMLFLFSDTIGSEIISQRNSSLVELNLLHDL</sequence>
<dbReference type="EMBL" id="QKYT01000546">
    <property type="protein sequence ID" value="RIA83732.1"/>
    <property type="molecule type" value="Genomic_DNA"/>
</dbReference>
<gene>
    <name evidence="2" type="ORF">C1645_785587</name>
</gene>
<name>A0A397SDY8_9GLOM</name>
<evidence type="ECO:0000313" key="2">
    <source>
        <dbReference type="EMBL" id="RIA83732.1"/>
    </source>
</evidence>
<protein>
    <submittedName>
        <fullName evidence="2">Uncharacterized protein</fullName>
    </submittedName>
</protein>
<reference evidence="2 3" key="1">
    <citation type="submission" date="2018-06" db="EMBL/GenBank/DDBJ databases">
        <title>Comparative genomics reveals the genomic features of Rhizophagus irregularis, R. cerebriforme, R. diaphanum and Gigaspora rosea, and their symbiotic lifestyle signature.</title>
        <authorList>
            <person name="Morin E."/>
            <person name="San Clemente H."/>
            <person name="Chen E.C.H."/>
            <person name="De La Providencia I."/>
            <person name="Hainaut M."/>
            <person name="Kuo A."/>
            <person name="Kohler A."/>
            <person name="Murat C."/>
            <person name="Tang N."/>
            <person name="Roy S."/>
            <person name="Loubradou J."/>
            <person name="Henrissat B."/>
            <person name="Grigoriev I.V."/>
            <person name="Corradi N."/>
            <person name="Roux C."/>
            <person name="Martin F.M."/>
        </authorList>
    </citation>
    <scope>NUCLEOTIDE SEQUENCE [LARGE SCALE GENOMIC DNA]</scope>
    <source>
        <strain evidence="2 3">DAOM 227022</strain>
    </source>
</reference>
<dbReference type="AlphaFoldDB" id="A0A397SDY8"/>
<feature type="signal peptide" evidence="1">
    <location>
        <begin position="1"/>
        <end position="20"/>
    </location>
</feature>
<feature type="chain" id="PRO_5017328007" evidence="1">
    <location>
        <begin position="21"/>
        <end position="104"/>
    </location>
</feature>
<organism evidence="2 3">
    <name type="scientific">Glomus cerebriforme</name>
    <dbReference type="NCBI Taxonomy" id="658196"/>
    <lineage>
        <taxon>Eukaryota</taxon>
        <taxon>Fungi</taxon>
        <taxon>Fungi incertae sedis</taxon>
        <taxon>Mucoromycota</taxon>
        <taxon>Glomeromycotina</taxon>
        <taxon>Glomeromycetes</taxon>
        <taxon>Glomerales</taxon>
        <taxon>Glomeraceae</taxon>
        <taxon>Glomus</taxon>
    </lineage>
</organism>
<accession>A0A397SDY8</accession>
<keyword evidence="3" id="KW-1185">Reference proteome</keyword>
<comment type="caution">
    <text evidence="2">The sequence shown here is derived from an EMBL/GenBank/DDBJ whole genome shotgun (WGS) entry which is preliminary data.</text>
</comment>
<proteinExistence type="predicted"/>